<dbReference type="GO" id="GO:1901982">
    <property type="term" value="F:maltose binding"/>
    <property type="evidence" value="ECO:0007669"/>
    <property type="project" value="TreeGrafter"/>
</dbReference>
<dbReference type="GO" id="GO:0055052">
    <property type="term" value="C:ATP-binding cassette (ABC) transporter complex, substrate-binding subunit-containing"/>
    <property type="evidence" value="ECO:0007669"/>
    <property type="project" value="TreeGrafter"/>
</dbReference>
<accession>A0A561EIZ7</accession>
<dbReference type="InterPro" id="IPR006059">
    <property type="entry name" value="SBP"/>
</dbReference>
<dbReference type="PANTHER" id="PTHR30061">
    <property type="entry name" value="MALTOSE-BINDING PERIPLASMIC PROTEIN"/>
    <property type="match status" value="1"/>
</dbReference>
<dbReference type="AlphaFoldDB" id="A0A561EIZ7"/>
<evidence type="ECO:0000256" key="4">
    <source>
        <dbReference type="SAM" id="SignalP"/>
    </source>
</evidence>
<evidence type="ECO:0000313" key="6">
    <source>
        <dbReference type="Proteomes" id="UP000318416"/>
    </source>
</evidence>
<feature type="signal peptide" evidence="4">
    <location>
        <begin position="1"/>
        <end position="20"/>
    </location>
</feature>
<keyword evidence="6" id="KW-1185">Reference proteome</keyword>
<reference evidence="5 6" key="1">
    <citation type="submission" date="2019-06" db="EMBL/GenBank/DDBJ databases">
        <title>Sequencing the genomes of 1000 actinobacteria strains.</title>
        <authorList>
            <person name="Klenk H.-P."/>
        </authorList>
    </citation>
    <scope>NUCLEOTIDE SEQUENCE [LARGE SCALE GENOMIC DNA]</scope>
    <source>
        <strain evidence="5 6">DSM 41649</strain>
    </source>
</reference>
<dbReference type="RefSeq" id="WP_145787162.1">
    <property type="nucleotide sequence ID" value="NZ_BAAABR010000028.1"/>
</dbReference>
<dbReference type="EMBL" id="VIVR01000001">
    <property type="protein sequence ID" value="TWE15589.1"/>
    <property type="molecule type" value="Genomic_DNA"/>
</dbReference>
<dbReference type="GO" id="GO:0015768">
    <property type="term" value="P:maltose transport"/>
    <property type="evidence" value="ECO:0007669"/>
    <property type="project" value="TreeGrafter"/>
</dbReference>
<evidence type="ECO:0000313" key="5">
    <source>
        <dbReference type="EMBL" id="TWE15589.1"/>
    </source>
</evidence>
<feature type="chain" id="PRO_5039716280" evidence="4">
    <location>
        <begin position="21"/>
        <end position="426"/>
    </location>
</feature>
<comment type="similarity">
    <text evidence="1">Belongs to the bacterial solute-binding protein 1 family.</text>
</comment>
<sequence>MRRRIAPVALAAAITVLLSACGSGGLPGSPAESSNVTTITWWDTSDTVNEAPTFRALVADFERTNLEIKVDHVSVPFTEARARFQAAAGKDAPDVLRAAVDWTAGLAKAGLLAPLDGTEAATDAEKLQPQLIEQARYDGKLYGMPQTTDILALVYNKGLFAKAGISKPPATWNELKADAAQIKEETGADGFAFHPQGYYAMPFLYGEDVDLVDFANKKITVSSPAAVKGIDALKSLVTAPGVARLDTTDDGYTNVMQAFKNGKVASIIQGPWENANIFRGAAFADNGNLGIATVPGGSSGKAGAPLGGHNLVASARSDAAHRAAALKFIAFMTSSNAQTYTAVKNSTLPTRTDAFTSLVSVNLGILGYQKVLDSGRPRPALAEYSALYDPFGADLLKILSGQESTRAGLDHVGAEAKRLLPDFADR</sequence>
<name>A0A561EIZ7_9ACTN</name>
<keyword evidence="3 4" id="KW-0732">Signal</keyword>
<dbReference type="Proteomes" id="UP000318416">
    <property type="component" value="Unassembled WGS sequence"/>
</dbReference>
<proteinExistence type="inferred from homology"/>
<gene>
    <name evidence="5" type="ORF">FB465_0493</name>
</gene>
<dbReference type="Pfam" id="PF13416">
    <property type="entry name" value="SBP_bac_8"/>
    <property type="match status" value="1"/>
</dbReference>
<dbReference type="Gene3D" id="3.40.190.10">
    <property type="entry name" value="Periplasmic binding protein-like II"/>
    <property type="match status" value="2"/>
</dbReference>
<dbReference type="PROSITE" id="PS51257">
    <property type="entry name" value="PROKAR_LIPOPROTEIN"/>
    <property type="match status" value="1"/>
</dbReference>
<evidence type="ECO:0000256" key="2">
    <source>
        <dbReference type="ARBA" id="ARBA00022448"/>
    </source>
</evidence>
<keyword evidence="2" id="KW-0813">Transport</keyword>
<protein>
    <submittedName>
        <fullName evidence="5">Carbohydrate ABC transporter substrate-binding protein (CUT1 family)</fullName>
    </submittedName>
</protein>
<evidence type="ECO:0000256" key="1">
    <source>
        <dbReference type="ARBA" id="ARBA00008520"/>
    </source>
</evidence>
<dbReference type="PANTHER" id="PTHR30061:SF50">
    <property type="entry name" value="MALTOSE_MALTODEXTRIN-BINDING PERIPLASMIC PROTEIN"/>
    <property type="match status" value="1"/>
</dbReference>
<evidence type="ECO:0000256" key="3">
    <source>
        <dbReference type="ARBA" id="ARBA00022729"/>
    </source>
</evidence>
<dbReference type="SUPFAM" id="SSF53850">
    <property type="entry name" value="Periplasmic binding protein-like II"/>
    <property type="match status" value="1"/>
</dbReference>
<comment type="caution">
    <text evidence="5">The sequence shown here is derived from an EMBL/GenBank/DDBJ whole genome shotgun (WGS) entry which is preliminary data.</text>
</comment>
<dbReference type="OrthoDB" id="9795467at2"/>
<dbReference type="GO" id="GO:0042956">
    <property type="term" value="P:maltodextrin transmembrane transport"/>
    <property type="evidence" value="ECO:0007669"/>
    <property type="project" value="TreeGrafter"/>
</dbReference>
<organism evidence="5 6">
    <name type="scientific">Kitasatospora atroaurantiaca</name>
    <dbReference type="NCBI Taxonomy" id="285545"/>
    <lineage>
        <taxon>Bacteria</taxon>
        <taxon>Bacillati</taxon>
        <taxon>Actinomycetota</taxon>
        <taxon>Actinomycetes</taxon>
        <taxon>Kitasatosporales</taxon>
        <taxon>Streptomycetaceae</taxon>
        <taxon>Kitasatospora</taxon>
    </lineage>
</organism>